<keyword evidence="3" id="KW-1185">Reference proteome</keyword>
<dbReference type="RefSeq" id="WP_208056451.1">
    <property type="nucleotide sequence ID" value="NZ_JAGEMK010000007.1"/>
</dbReference>
<dbReference type="Proteomes" id="UP000664209">
    <property type="component" value="Unassembled WGS sequence"/>
</dbReference>
<reference evidence="2" key="1">
    <citation type="submission" date="2021-03" db="EMBL/GenBank/DDBJ databases">
        <title>Actinotalea soli sp. nov., isolated from soil.</title>
        <authorList>
            <person name="Ping W."/>
            <person name="Zhang J."/>
        </authorList>
    </citation>
    <scope>NUCLEOTIDE SEQUENCE</scope>
    <source>
        <strain evidence="2">BY-33</strain>
    </source>
</reference>
<dbReference type="PANTHER" id="PTHR33990:SF2">
    <property type="entry name" value="PHNB-LIKE DOMAIN-CONTAINING PROTEIN"/>
    <property type="match status" value="1"/>
</dbReference>
<dbReference type="AlphaFoldDB" id="A0A939LWY5"/>
<dbReference type="Pfam" id="PF06983">
    <property type="entry name" value="3-dmu-9_3-mt"/>
    <property type="match status" value="1"/>
</dbReference>
<sequence>MGIVRPHLWFHSGAEKAAEFYASVIPNSEVTRVTPAPPGGVPGCAEGEPFIVDFTLDGMPVTAINAGPYLTLDEAFSMYLTCDDQDEVDRYWEVLTADGGDPGQCGWLKDRFGLSWQVVPRQLEEIMTRPDGEGVGRAMAAMLTMTKLEIEPMERAYADG</sequence>
<feature type="domain" description="PhnB-like" evidence="1">
    <location>
        <begin position="5"/>
        <end position="119"/>
    </location>
</feature>
<evidence type="ECO:0000313" key="2">
    <source>
        <dbReference type="EMBL" id="MBO1752777.1"/>
    </source>
</evidence>
<accession>A0A939LWY5</accession>
<dbReference type="Gene3D" id="3.10.180.10">
    <property type="entry name" value="2,3-Dihydroxybiphenyl 1,2-Dioxygenase, domain 1"/>
    <property type="match status" value="1"/>
</dbReference>
<dbReference type="EMBL" id="JAGEMK010000007">
    <property type="protein sequence ID" value="MBO1752777.1"/>
    <property type="molecule type" value="Genomic_DNA"/>
</dbReference>
<dbReference type="InterPro" id="IPR029068">
    <property type="entry name" value="Glyas_Bleomycin-R_OHBP_Dase"/>
</dbReference>
<organism evidence="2 3">
    <name type="scientific">Actinotalea soli</name>
    <dbReference type="NCBI Taxonomy" id="2819234"/>
    <lineage>
        <taxon>Bacteria</taxon>
        <taxon>Bacillati</taxon>
        <taxon>Actinomycetota</taxon>
        <taxon>Actinomycetes</taxon>
        <taxon>Micrococcales</taxon>
        <taxon>Cellulomonadaceae</taxon>
        <taxon>Actinotalea</taxon>
    </lineage>
</organism>
<dbReference type="PIRSF" id="PIRSF021700">
    <property type="entry name" value="3_dmu_93_MTrfase"/>
    <property type="match status" value="1"/>
</dbReference>
<evidence type="ECO:0000313" key="3">
    <source>
        <dbReference type="Proteomes" id="UP000664209"/>
    </source>
</evidence>
<dbReference type="CDD" id="cd06588">
    <property type="entry name" value="PhnB_like"/>
    <property type="match status" value="1"/>
</dbReference>
<dbReference type="PANTHER" id="PTHR33990">
    <property type="entry name" value="PROTEIN YJDN-RELATED"/>
    <property type="match status" value="1"/>
</dbReference>
<proteinExistence type="predicted"/>
<comment type="caution">
    <text evidence="2">The sequence shown here is derived from an EMBL/GenBank/DDBJ whole genome shotgun (WGS) entry which is preliminary data.</text>
</comment>
<dbReference type="InterPro" id="IPR028973">
    <property type="entry name" value="PhnB-like"/>
</dbReference>
<name>A0A939LWY5_9CELL</name>
<evidence type="ECO:0000259" key="1">
    <source>
        <dbReference type="Pfam" id="PF06983"/>
    </source>
</evidence>
<gene>
    <name evidence="2" type="ORF">J4G33_13270</name>
</gene>
<dbReference type="InterPro" id="IPR009725">
    <property type="entry name" value="3_dmu_93_MTrfase"/>
</dbReference>
<dbReference type="SUPFAM" id="SSF54593">
    <property type="entry name" value="Glyoxalase/Bleomycin resistance protein/Dihydroxybiphenyl dioxygenase"/>
    <property type="match status" value="1"/>
</dbReference>
<protein>
    <submittedName>
        <fullName evidence="2">VOC family protein</fullName>
    </submittedName>
</protein>